<dbReference type="Proteomes" id="UP000014680">
    <property type="component" value="Unassembled WGS sequence"/>
</dbReference>
<dbReference type="PANTHER" id="PTHR10015">
    <property type="entry name" value="HEAT SHOCK TRANSCRIPTION FACTOR"/>
    <property type="match status" value="1"/>
</dbReference>
<dbReference type="VEuPathDB" id="AmoebaDB:EIN_109770"/>
<organism evidence="6 7">
    <name type="scientific">Entamoeba invadens IP1</name>
    <dbReference type="NCBI Taxonomy" id="370355"/>
    <lineage>
        <taxon>Eukaryota</taxon>
        <taxon>Amoebozoa</taxon>
        <taxon>Evosea</taxon>
        <taxon>Archamoebae</taxon>
        <taxon>Mastigamoebida</taxon>
        <taxon>Entamoebidae</taxon>
        <taxon>Entamoeba</taxon>
    </lineage>
</organism>
<evidence type="ECO:0000313" key="7">
    <source>
        <dbReference type="Proteomes" id="UP000014680"/>
    </source>
</evidence>
<keyword evidence="7" id="KW-1185">Reference proteome</keyword>
<comment type="subcellular location">
    <subcellularLocation>
        <location evidence="1">Nucleus</location>
    </subcellularLocation>
</comment>
<dbReference type="EMBL" id="KB207005">
    <property type="protein sequence ID" value="ELP86213.1"/>
    <property type="molecule type" value="Genomic_DNA"/>
</dbReference>
<dbReference type="GO" id="GO:0003700">
    <property type="term" value="F:DNA-binding transcription factor activity"/>
    <property type="evidence" value="ECO:0007669"/>
    <property type="project" value="InterPro"/>
</dbReference>
<dbReference type="SUPFAM" id="SSF46785">
    <property type="entry name" value="Winged helix' DNA-binding domain"/>
    <property type="match status" value="1"/>
</dbReference>
<evidence type="ECO:0000313" key="6">
    <source>
        <dbReference type="EMBL" id="ELP86213.1"/>
    </source>
</evidence>
<dbReference type="Pfam" id="PF00447">
    <property type="entry name" value="HSF_DNA-bind"/>
    <property type="match status" value="1"/>
</dbReference>
<dbReference type="RefSeq" id="XP_004185559.1">
    <property type="nucleotide sequence ID" value="XM_004185511.1"/>
</dbReference>
<dbReference type="OMA" id="DDICWST"/>
<evidence type="ECO:0000256" key="4">
    <source>
        <dbReference type="RuleBase" id="RU004020"/>
    </source>
</evidence>
<proteinExistence type="inferred from homology"/>
<gene>
    <name evidence="6" type="ORF">EIN_109770</name>
</gene>
<evidence type="ECO:0000259" key="5">
    <source>
        <dbReference type="SMART" id="SM00415"/>
    </source>
</evidence>
<keyword evidence="3" id="KW-0539">Nucleus</keyword>
<dbReference type="GeneID" id="14885264"/>
<evidence type="ECO:0000256" key="3">
    <source>
        <dbReference type="ARBA" id="ARBA00023242"/>
    </source>
</evidence>
<evidence type="ECO:0000256" key="1">
    <source>
        <dbReference type="ARBA" id="ARBA00004123"/>
    </source>
</evidence>
<feature type="domain" description="HSF-type DNA-binding" evidence="5">
    <location>
        <begin position="13"/>
        <end position="109"/>
    </location>
</feature>
<dbReference type="AlphaFoldDB" id="A0A0A1TXU5"/>
<sequence>MEKNNKNDNRNKEVAPFITVLYELVNDRSAQDDICWSTDSTHPGFVVLNPIRLSKEFLPKYLRHSNYAAFVKQMEVYGFQQVEHPLGLCYMHPDFKKGHKELLYKIHKNLINN</sequence>
<dbReference type="SMART" id="SM00415">
    <property type="entry name" value="HSF"/>
    <property type="match status" value="1"/>
</dbReference>
<evidence type="ECO:0000256" key="2">
    <source>
        <dbReference type="ARBA" id="ARBA00023125"/>
    </source>
</evidence>
<dbReference type="KEGG" id="eiv:EIN_109770"/>
<reference evidence="6 7" key="1">
    <citation type="submission" date="2012-10" db="EMBL/GenBank/DDBJ databases">
        <authorList>
            <person name="Zafar N."/>
            <person name="Inman J."/>
            <person name="Hall N."/>
            <person name="Lorenzi H."/>
            <person name="Caler E."/>
        </authorList>
    </citation>
    <scope>NUCLEOTIDE SEQUENCE [LARGE SCALE GENOMIC DNA]</scope>
    <source>
        <strain evidence="6 7">IP1</strain>
    </source>
</reference>
<dbReference type="GO" id="GO:0005634">
    <property type="term" value="C:nucleus"/>
    <property type="evidence" value="ECO:0007669"/>
    <property type="project" value="UniProtKB-SubCell"/>
</dbReference>
<name>A0A0A1TXU5_ENTIV</name>
<dbReference type="InterPro" id="IPR000232">
    <property type="entry name" value="HSF_DNA-bd"/>
</dbReference>
<dbReference type="InterPro" id="IPR036388">
    <property type="entry name" value="WH-like_DNA-bd_sf"/>
</dbReference>
<dbReference type="PRINTS" id="PR00056">
    <property type="entry name" value="HSFDOMAIN"/>
</dbReference>
<keyword evidence="6" id="KW-0346">Stress response</keyword>
<accession>A0A0A1TXU5</accession>
<comment type="similarity">
    <text evidence="4">Belongs to the HSF family.</text>
</comment>
<keyword evidence="2" id="KW-0238">DNA-binding</keyword>
<dbReference type="Gene3D" id="1.10.10.10">
    <property type="entry name" value="Winged helix-like DNA-binding domain superfamily/Winged helix DNA-binding domain"/>
    <property type="match status" value="1"/>
</dbReference>
<dbReference type="InterPro" id="IPR036390">
    <property type="entry name" value="WH_DNA-bd_sf"/>
</dbReference>
<dbReference type="PANTHER" id="PTHR10015:SF427">
    <property type="entry name" value="HEAT SHOCK FACTOR PROTEIN"/>
    <property type="match status" value="1"/>
</dbReference>
<dbReference type="GO" id="GO:0043565">
    <property type="term" value="F:sequence-specific DNA binding"/>
    <property type="evidence" value="ECO:0007669"/>
    <property type="project" value="InterPro"/>
</dbReference>
<protein>
    <submittedName>
        <fullName evidence="6">Heat shock transcription factor, putative</fullName>
    </submittedName>
</protein>
<dbReference type="OrthoDB" id="60033at2759"/>